<name>B0TK67_SHEHH</name>
<comment type="subcellular location">
    <subcellularLocation>
        <location evidence="1">Cell inner membrane</location>
        <topology evidence="1">Peripheral membrane protein</topology>
    </subcellularLocation>
</comment>
<dbReference type="PROSITE" id="PS00211">
    <property type="entry name" value="ABC_TRANSPORTER_1"/>
    <property type="match status" value="1"/>
</dbReference>
<dbReference type="SMART" id="SM00382">
    <property type="entry name" value="AAA"/>
    <property type="match status" value="1"/>
</dbReference>
<evidence type="ECO:0000256" key="5">
    <source>
        <dbReference type="ARBA" id="ARBA00022840"/>
    </source>
</evidence>
<dbReference type="HOGENOM" id="CLU_000604_1_22_6"/>
<proteinExistence type="predicted"/>
<evidence type="ECO:0000256" key="1">
    <source>
        <dbReference type="ARBA" id="ARBA00004417"/>
    </source>
</evidence>
<dbReference type="RefSeq" id="WP_012277614.1">
    <property type="nucleotide sequence ID" value="NC_010334.1"/>
</dbReference>
<gene>
    <name evidence="9" type="ordered locus">Shal_2529</name>
</gene>
<dbReference type="GO" id="GO:0005886">
    <property type="term" value="C:plasma membrane"/>
    <property type="evidence" value="ECO:0007669"/>
    <property type="project" value="UniProtKB-SubCell"/>
</dbReference>
<dbReference type="Proteomes" id="UP000001317">
    <property type="component" value="Chromosome"/>
</dbReference>
<keyword evidence="6" id="KW-1278">Translocase</keyword>
<organism evidence="9 10">
    <name type="scientific">Shewanella halifaxensis (strain HAW-EB4)</name>
    <dbReference type="NCBI Taxonomy" id="458817"/>
    <lineage>
        <taxon>Bacteria</taxon>
        <taxon>Pseudomonadati</taxon>
        <taxon>Pseudomonadota</taxon>
        <taxon>Gammaproteobacteria</taxon>
        <taxon>Alteromonadales</taxon>
        <taxon>Shewanellaceae</taxon>
        <taxon>Shewanella</taxon>
    </lineage>
</organism>
<evidence type="ECO:0000256" key="6">
    <source>
        <dbReference type="ARBA" id="ARBA00022967"/>
    </source>
</evidence>
<sequence>MLVLNDLVIQFGDKVALDIESLAITRGEKIAIIGRSGSGKSTLINHIYEMLRPSSALCSQRQGLVENLSVFHNVFMGALNRHRWYYNLLNLVYPLSQPLKEVGLIATELELDCPLTKPVSALSGGQRQRVALGRALYQHQELFIGDEPFSALDPVMGQRLLTHVLADHSTVVMVLHDMDMALAHFDRVIGLRDGRKVLDIDAKSLNVNTLEAFYQDDTALDFMVAASPATNRLESLPRAVKRY</sequence>
<dbReference type="InterPro" id="IPR003593">
    <property type="entry name" value="AAA+_ATPase"/>
</dbReference>
<dbReference type="Gene3D" id="3.40.50.300">
    <property type="entry name" value="P-loop containing nucleotide triphosphate hydrolases"/>
    <property type="match status" value="1"/>
</dbReference>
<keyword evidence="5" id="KW-0067">ATP-binding</keyword>
<feature type="domain" description="ABC transporter" evidence="8">
    <location>
        <begin position="2"/>
        <end position="218"/>
    </location>
</feature>
<dbReference type="InterPro" id="IPR050086">
    <property type="entry name" value="MetN_ABC_transporter-like"/>
</dbReference>
<dbReference type="PANTHER" id="PTHR43166">
    <property type="entry name" value="AMINO ACID IMPORT ATP-BINDING PROTEIN"/>
    <property type="match status" value="1"/>
</dbReference>
<dbReference type="EMBL" id="CP000931">
    <property type="protein sequence ID" value="ABZ77086.1"/>
    <property type="molecule type" value="Genomic_DNA"/>
</dbReference>
<dbReference type="InterPro" id="IPR027417">
    <property type="entry name" value="P-loop_NTPase"/>
</dbReference>
<dbReference type="STRING" id="458817.Shal_2529"/>
<dbReference type="AlphaFoldDB" id="B0TK67"/>
<dbReference type="eggNOG" id="COG3638">
    <property type="taxonomic scope" value="Bacteria"/>
</dbReference>
<keyword evidence="2" id="KW-0813">Transport</keyword>
<dbReference type="SUPFAM" id="SSF52540">
    <property type="entry name" value="P-loop containing nucleoside triphosphate hydrolases"/>
    <property type="match status" value="1"/>
</dbReference>
<dbReference type="InterPro" id="IPR017871">
    <property type="entry name" value="ABC_transporter-like_CS"/>
</dbReference>
<dbReference type="Pfam" id="PF00005">
    <property type="entry name" value="ABC_tran"/>
    <property type="match status" value="1"/>
</dbReference>
<keyword evidence="7" id="KW-0472">Membrane</keyword>
<evidence type="ECO:0000259" key="8">
    <source>
        <dbReference type="PROSITE" id="PS50893"/>
    </source>
</evidence>
<dbReference type="OrthoDB" id="5292475at2"/>
<keyword evidence="4" id="KW-0547">Nucleotide-binding</keyword>
<evidence type="ECO:0000313" key="10">
    <source>
        <dbReference type="Proteomes" id="UP000001317"/>
    </source>
</evidence>
<evidence type="ECO:0000256" key="2">
    <source>
        <dbReference type="ARBA" id="ARBA00022448"/>
    </source>
</evidence>
<dbReference type="GO" id="GO:0016887">
    <property type="term" value="F:ATP hydrolysis activity"/>
    <property type="evidence" value="ECO:0007669"/>
    <property type="project" value="InterPro"/>
</dbReference>
<keyword evidence="10" id="KW-1185">Reference proteome</keyword>
<dbReference type="InterPro" id="IPR003439">
    <property type="entry name" value="ABC_transporter-like_ATP-bd"/>
</dbReference>
<dbReference type="PROSITE" id="PS50893">
    <property type="entry name" value="ABC_TRANSPORTER_2"/>
    <property type="match status" value="1"/>
</dbReference>
<protein>
    <submittedName>
        <fullName evidence="9">ABC transporter related</fullName>
    </submittedName>
</protein>
<keyword evidence="3" id="KW-1003">Cell membrane</keyword>
<reference evidence="9" key="1">
    <citation type="submission" date="2008-01" db="EMBL/GenBank/DDBJ databases">
        <title>Complete sequence of Shewanella halifaxensis HAW-EB4.</title>
        <authorList>
            <consortium name="US DOE Joint Genome Institute"/>
            <person name="Copeland A."/>
            <person name="Lucas S."/>
            <person name="Lapidus A."/>
            <person name="Glavina del Rio T."/>
            <person name="Dalin E."/>
            <person name="Tice H."/>
            <person name="Bruce D."/>
            <person name="Goodwin L."/>
            <person name="Pitluck S."/>
            <person name="Sims D."/>
            <person name="Brettin T."/>
            <person name="Detter J.C."/>
            <person name="Han C."/>
            <person name="Kuske C.R."/>
            <person name="Schmutz J."/>
            <person name="Larimer F."/>
            <person name="Land M."/>
            <person name="Hauser L."/>
            <person name="Kyrpides N."/>
            <person name="Kim E."/>
            <person name="Zhao J.-S."/>
            <person name="Richardson P."/>
        </authorList>
    </citation>
    <scope>NUCLEOTIDE SEQUENCE [LARGE SCALE GENOMIC DNA]</scope>
    <source>
        <strain evidence="9">HAW-EB4</strain>
    </source>
</reference>
<dbReference type="GO" id="GO:0005524">
    <property type="term" value="F:ATP binding"/>
    <property type="evidence" value="ECO:0007669"/>
    <property type="project" value="UniProtKB-KW"/>
</dbReference>
<evidence type="ECO:0000313" key="9">
    <source>
        <dbReference type="EMBL" id="ABZ77086.1"/>
    </source>
</evidence>
<evidence type="ECO:0000256" key="4">
    <source>
        <dbReference type="ARBA" id="ARBA00022741"/>
    </source>
</evidence>
<dbReference type="KEGG" id="shl:Shal_2529"/>
<evidence type="ECO:0000256" key="7">
    <source>
        <dbReference type="ARBA" id="ARBA00023136"/>
    </source>
</evidence>
<accession>B0TK67</accession>
<dbReference type="PANTHER" id="PTHR43166:SF6">
    <property type="entry name" value="PHOSPHONATES IMPORT ATP-BINDING PROTEIN PHNC"/>
    <property type="match status" value="1"/>
</dbReference>
<evidence type="ECO:0000256" key="3">
    <source>
        <dbReference type="ARBA" id="ARBA00022475"/>
    </source>
</evidence>